<dbReference type="FunFam" id="1.10.150.570:FF:000001">
    <property type="entry name" value="tRNA uridine 5-carboxymethylaminomethyl modification enzyme MnmG"/>
    <property type="match status" value="1"/>
</dbReference>
<dbReference type="HAMAP" id="MF_00129">
    <property type="entry name" value="MnmG_GidA"/>
    <property type="match status" value="1"/>
</dbReference>
<organism evidence="13 14">
    <name type="scientific">Amphiplicatus metriothermophilus</name>
    <dbReference type="NCBI Taxonomy" id="1519374"/>
    <lineage>
        <taxon>Bacteria</taxon>
        <taxon>Pseudomonadati</taxon>
        <taxon>Pseudomonadota</taxon>
        <taxon>Alphaproteobacteria</taxon>
        <taxon>Parvularculales</taxon>
        <taxon>Parvularculaceae</taxon>
        <taxon>Amphiplicatus</taxon>
    </lineage>
</organism>
<dbReference type="InterPro" id="IPR036188">
    <property type="entry name" value="FAD/NAD-bd_sf"/>
</dbReference>
<keyword evidence="14" id="KW-1185">Reference proteome</keyword>
<dbReference type="GO" id="GO:0002098">
    <property type="term" value="P:tRNA wobble uridine modification"/>
    <property type="evidence" value="ECO:0007669"/>
    <property type="project" value="InterPro"/>
</dbReference>
<dbReference type="PANTHER" id="PTHR11806:SF0">
    <property type="entry name" value="PROTEIN MTO1 HOMOLOG, MITOCHONDRIAL"/>
    <property type="match status" value="1"/>
</dbReference>
<proteinExistence type="inferred from homology"/>
<reference evidence="13 14" key="1">
    <citation type="submission" date="2017-07" db="EMBL/GenBank/DDBJ databases">
        <authorList>
            <person name="Sun Z.S."/>
            <person name="Albrecht U."/>
            <person name="Echele G."/>
            <person name="Lee C.C."/>
        </authorList>
    </citation>
    <scope>NUCLEOTIDE SEQUENCE [LARGE SCALE GENOMIC DNA]</scope>
    <source>
        <strain evidence="13 14">CGMCC 1.12710</strain>
    </source>
</reference>
<accession>A0A239PJK6</accession>
<evidence type="ECO:0000256" key="7">
    <source>
        <dbReference type="ARBA" id="ARBA00022827"/>
    </source>
</evidence>
<dbReference type="Gene3D" id="1.10.10.1800">
    <property type="entry name" value="tRNA uridine 5-carboxymethylaminomethyl modification enzyme MnmG/GidA"/>
    <property type="match status" value="1"/>
</dbReference>
<evidence type="ECO:0000256" key="3">
    <source>
        <dbReference type="ARBA" id="ARBA00007653"/>
    </source>
</evidence>
<dbReference type="EMBL" id="FZQA01000001">
    <property type="protein sequence ID" value="SNT68001.1"/>
    <property type="molecule type" value="Genomic_DNA"/>
</dbReference>
<name>A0A239PJK6_9PROT</name>
<comment type="function">
    <text evidence="2 11">NAD-binding protein involved in the addition of a carboxymethylaminomethyl (cmnm) group at the wobble position (U34) of certain tRNAs, forming tRNA-cmnm(5)s(2)U34.</text>
</comment>
<keyword evidence="11" id="KW-0963">Cytoplasm</keyword>
<sequence>MKTYDVIVIGGGHAGCEAAAAAARLGAKTLLATHARATIGEMSCNPAIGGLGKGHLVREIDALDGLMGRVIDQAGIQFRMLNRSKGPAVRGPRAQADRALYRKHMQAAIAAVPNLDVLECAVEDLIVSRETPKGAAPVGVSRETWRVVGIATADGTEFRAGATVLTTGTFLKGVIHIGDKRIPAGRARAGGVEAPAIGLADRLYGLGLTMGRLKTGTPARLDGRTIDWAGLEMQPADAEPVPFSFLTETIAVPQIECGITWTSQETHRIIEANLGKSAVYGGAISGRGPRYCPSIEDKVVRFAEKERHQIFLEPEGLDDPTVYPNGISTSLPEEVQAAFLATIPGLEKARVIRYGYAIEYDYVDPRALYPTLEVKRLPGLFLAGQINGTTGYEEAAAQGLIAGANAAKRAGGGAPLLIDRAEGYIGVLIDDLVTKGVTEPYRMFTSRAEYRLTLRADNADQRLTPRGIAAGLVGSERARAFHVKQSALEEARNWARATTLTPNEAARHGLALNRDGRRRSVIDLLALPGVDAARLASIWPRLDALPRPIVEQLEIEALYAGYLDRQEADILAFRKDESLRLPADLPYDAIPGLSHEVRQKLAAARPATLGQAGRIEGVTPAALALLLAWVRKHGARAAG</sequence>
<evidence type="ECO:0000256" key="8">
    <source>
        <dbReference type="ARBA" id="ARBA00023027"/>
    </source>
</evidence>
<comment type="cofactor">
    <cofactor evidence="1 11">
        <name>FAD</name>
        <dbReference type="ChEBI" id="CHEBI:57692"/>
    </cofactor>
</comment>
<dbReference type="NCBIfam" id="TIGR00136">
    <property type="entry name" value="mnmG_gidA"/>
    <property type="match status" value="1"/>
</dbReference>
<comment type="similarity">
    <text evidence="3 11">Belongs to the MnmG family.</text>
</comment>
<dbReference type="InterPro" id="IPR040131">
    <property type="entry name" value="MnmG_N"/>
</dbReference>
<evidence type="ECO:0000313" key="14">
    <source>
        <dbReference type="Proteomes" id="UP000198346"/>
    </source>
</evidence>
<feature type="domain" description="tRNA uridine 5-carboxymethylaminomethyl modification enzyme C-terminal subdomain" evidence="12">
    <location>
        <begin position="557"/>
        <end position="628"/>
    </location>
</feature>
<gene>
    <name evidence="11" type="primary">mnmG</name>
    <name evidence="11" type="synonym">gidA</name>
    <name evidence="13" type="ORF">SAMN06297382_0497</name>
</gene>
<evidence type="ECO:0000256" key="10">
    <source>
        <dbReference type="ARBA" id="ARBA00031800"/>
    </source>
</evidence>
<dbReference type="Proteomes" id="UP000198346">
    <property type="component" value="Unassembled WGS sequence"/>
</dbReference>
<evidence type="ECO:0000256" key="6">
    <source>
        <dbReference type="ARBA" id="ARBA00022694"/>
    </source>
</evidence>
<keyword evidence="7 11" id="KW-0274">FAD</keyword>
<evidence type="ECO:0000259" key="12">
    <source>
        <dbReference type="SMART" id="SM01228"/>
    </source>
</evidence>
<comment type="subunit">
    <text evidence="9 11">Homodimer. Heterotetramer of two MnmE and two MnmG subunits.</text>
</comment>
<dbReference type="FunFam" id="3.50.50.60:FF:000002">
    <property type="entry name" value="tRNA uridine 5-carboxymethylaminomethyl modification enzyme MnmG"/>
    <property type="match status" value="1"/>
</dbReference>
<dbReference type="InterPro" id="IPR002218">
    <property type="entry name" value="MnmG-rel"/>
</dbReference>
<evidence type="ECO:0000256" key="5">
    <source>
        <dbReference type="ARBA" id="ARBA00022630"/>
    </source>
</evidence>
<dbReference type="PROSITE" id="PS01281">
    <property type="entry name" value="GIDA_2"/>
    <property type="match status" value="1"/>
</dbReference>
<dbReference type="InterPro" id="IPR047001">
    <property type="entry name" value="MnmG_C_subdom"/>
</dbReference>
<dbReference type="InterPro" id="IPR049312">
    <property type="entry name" value="GIDA_C_N"/>
</dbReference>
<dbReference type="AlphaFoldDB" id="A0A239PJK6"/>
<feature type="binding site" evidence="11">
    <location>
        <begin position="288"/>
        <end position="302"/>
    </location>
    <ligand>
        <name>NAD(+)</name>
        <dbReference type="ChEBI" id="CHEBI:57540"/>
    </ligand>
</feature>
<keyword evidence="6 11" id="KW-0819">tRNA processing</keyword>
<dbReference type="InterPro" id="IPR004416">
    <property type="entry name" value="MnmG"/>
</dbReference>
<comment type="caution">
    <text evidence="11">Lacks conserved residue(s) required for the propagation of feature annotation.</text>
</comment>
<dbReference type="InterPro" id="IPR044920">
    <property type="entry name" value="MnmG_C_subdom_sf"/>
</dbReference>
<dbReference type="PROSITE" id="PS01280">
    <property type="entry name" value="GIDA_1"/>
    <property type="match status" value="1"/>
</dbReference>
<evidence type="ECO:0000256" key="9">
    <source>
        <dbReference type="ARBA" id="ARBA00025948"/>
    </source>
</evidence>
<keyword evidence="8 11" id="KW-0520">NAD</keyword>
<evidence type="ECO:0000256" key="2">
    <source>
        <dbReference type="ARBA" id="ARBA00003717"/>
    </source>
</evidence>
<dbReference type="RefSeq" id="WP_089410990.1">
    <property type="nucleotide sequence ID" value="NZ_FZQA01000001.1"/>
</dbReference>
<dbReference type="OrthoDB" id="9815560at2"/>
<dbReference type="FunFam" id="3.50.50.60:FF:000082">
    <property type="entry name" value="protein MTO1 homolog, mitochondrial isoform X1"/>
    <property type="match status" value="1"/>
</dbReference>
<dbReference type="InterPro" id="IPR020595">
    <property type="entry name" value="MnmG-rel_CS"/>
</dbReference>
<dbReference type="Gene3D" id="3.50.50.60">
    <property type="entry name" value="FAD/NAD(P)-binding domain"/>
    <property type="match status" value="2"/>
</dbReference>
<dbReference type="Pfam" id="PF13932">
    <property type="entry name" value="SAM_GIDA_C"/>
    <property type="match status" value="1"/>
</dbReference>
<feature type="binding site" evidence="11">
    <location>
        <begin position="10"/>
        <end position="15"/>
    </location>
    <ligand>
        <name>FAD</name>
        <dbReference type="ChEBI" id="CHEBI:57692"/>
    </ligand>
</feature>
<dbReference type="Gene3D" id="1.10.150.570">
    <property type="entry name" value="GidA associated domain, C-terminal subdomain"/>
    <property type="match status" value="1"/>
</dbReference>
<evidence type="ECO:0000256" key="1">
    <source>
        <dbReference type="ARBA" id="ARBA00001974"/>
    </source>
</evidence>
<dbReference type="GO" id="GO:0050660">
    <property type="term" value="F:flavin adenine dinucleotide binding"/>
    <property type="evidence" value="ECO:0007669"/>
    <property type="project" value="UniProtKB-UniRule"/>
</dbReference>
<dbReference type="GO" id="GO:0030488">
    <property type="term" value="P:tRNA methylation"/>
    <property type="evidence" value="ECO:0007669"/>
    <property type="project" value="TreeGrafter"/>
</dbReference>
<dbReference type="Pfam" id="PF01134">
    <property type="entry name" value="GIDA"/>
    <property type="match status" value="1"/>
</dbReference>
<protein>
    <recommendedName>
        <fullName evidence="4 11">tRNA uridine 5-carboxymethylaminomethyl modification enzyme MnmG</fullName>
    </recommendedName>
    <alternativeName>
        <fullName evidence="10 11">Glucose-inhibited division protein A</fullName>
    </alternativeName>
</protein>
<evidence type="ECO:0000313" key="13">
    <source>
        <dbReference type="EMBL" id="SNT68001.1"/>
    </source>
</evidence>
<dbReference type="GO" id="GO:0005829">
    <property type="term" value="C:cytosol"/>
    <property type="evidence" value="ECO:0007669"/>
    <property type="project" value="TreeGrafter"/>
</dbReference>
<dbReference type="Pfam" id="PF21680">
    <property type="entry name" value="GIDA_C_1st"/>
    <property type="match status" value="1"/>
</dbReference>
<dbReference type="PANTHER" id="PTHR11806">
    <property type="entry name" value="GLUCOSE INHIBITED DIVISION PROTEIN A"/>
    <property type="match status" value="1"/>
</dbReference>
<evidence type="ECO:0000256" key="11">
    <source>
        <dbReference type="HAMAP-Rule" id="MF_00129"/>
    </source>
</evidence>
<comment type="subcellular location">
    <subcellularLocation>
        <location evidence="11">Cytoplasm</location>
    </subcellularLocation>
</comment>
<dbReference type="InterPro" id="IPR026904">
    <property type="entry name" value="MnmG_C"/>
</dbReference>
<keyword evidence="5 11" id="KW-0285">Flavoprotein</keyword>
<dbReference type="SUPFAM" id="SSF51905">
    <property type="entry name" value="FAD/NAD(P)-binding domain"/>
    <property type="match status" value="1"/>
</dbReference>
<evidence type="ECO:0000256" key="4">
    <source>
        <dbReference type="ARBA" id="ARBA00020461"/>
    </source>
</evidence>
<dbReference type="SMART" id="SM01228">
    <property type="entry name" value="GIDA_assoc_3"/>
    <property type="match status" value="1"/>
</dbReference>